<gene>
    <name evidence="3" type="ORF">DdX_16348</name>
</gene>
<evidence type="ECO:0000256" key="2">
    <source>
        <dbReference type="SAM" id="MobiDB-lite"/>
    </source>
</evidence>
<evidence type="ECO:0000313" key="3">
    <source>
        <dbReference type="EMBL" id="KAI1701044.1"/>
    </source>
</evidence>
<proteinExistence type="predicted"/>
<dbReference type="AlphaFoldDB" id="A0AAD4QU38"/>
<evidence type="ECO:0000256" key="1">
    <source>
        <dbReference type="SAM" id="Coils"/>
    </source>
</evidence>
<protein>
    <submittedName>
        <fullName evidence="3">Uncharacterized protein</fullName>
    </submittedName>
</protein>
<evidence type="ECO:0000313" key="4">
    <source>
        <dbReference type="Proteomes" id="UP001201812"/>
    </source>
</evidence>
<sequence>MREQRLAKALPLLLTGEAKAIYKTLSTKEKQDWKSVCDAMGQKMMTPGAEAASRRQLPKRTQRTNEARRRARIRAAVLHTPRPETLGKAIEQARAERQLLIELEGAAEREETMITYVRLQKTTAELTREVEDLKSKLP</sequence>
<feature type="region of interest" description="Disordered" evidence="2">
    <location>
        <begin position="45"/>
        <end position="68"/>
    </location>
</feature>
<keyword evidence="4" id="KW-1185">Reference proteome</keyword>
<reference evidence="3" key="1">
    <citation type="submission" date="2022-01" db="EMBL/GenBank/DDBJ databases">
        <title>Genome Sequence Resource for Two Populations of Ditylenchus destructor, the Migratory Endoparasitic Phytonematode.</title>
        <authorList>
            <person name="Zhang H."/>
            <person name="Lin R."/>
            <person name="Xie B."/>
        </authorList>
    </citation>
    <scope>NUCLEOTIDE SEQUENCE</scope>
    <source>
        <strain evidence="3">BazhouSP</strain>
    </source>
</reference>
<dbReference type="Proteomes" id="UP001201812">
    <property type="component" value="Unassembled WGS sequence"/>
</dbReference>
<comment type="caution">
    <text evidence="3">The sequence shown here is derived from an EMBL/GenBank/DDBJ whole genome shotgun (WGS) entry which is preliminary data.</text>
</comment>
<organism evidence="3 4">
    <name type="scientific">Ditylenchus destructor</name>
    <dbReference type="NCBI Taxonomy" id="166010"/>
    <lineage>
        <taxon>Eukaryota</taxon>
        <taxon>Metazoa</taxon>
        <taxon>Ecdysozoa</taxon>
        <taxon>Nematoda</taxon>
        <taxon>Chromadorea</taxon>
        <taxon>Rhabditida</taxon>
        <taxon>Tylenchina</taxon>
        <taxon>Tylenchomorpha</taxon>
        <taxon>Sphaerularioidea</taxon>
        <taxon>Anguinidae</taxon>
        <taxon>Anguininae</taxon>
        <taxon>Ditylenchus</taxon>
    </lineage>
</organism>
<keyword evidence="1" id="KW-0175">Coiled coil</keyword>
<accession>A0AAD4QU38</accession>
<feature type="coiled-coil region" evidence="1">
    <location>
        <begin position="90"/>
        <end position="136"/>
    </location>
</feature>
<name>A0AAD4QU38_9BILA</name>
<dbReference type="EMBL" id="JAKKPZ010000128">
    <property type="protein sequence ID" value="KAI1701044.1"/>
    <property type="molecule type" value="Genomic_DNA"/>
</dbReference>